<dbReference type="AlphaFoldDB" id="A0A2N9GRF3"/>
<evidence type="ECO:0008006" key="12">
    <source>
        <dbReference type="Google" id="ProtNLM"/>
    </source>
</evidence>
<comment type="subcellular location">
    <subcellularLocation>
        <location evidence="1">Endomembrane system</location>
        <topology evidence="1">Multi-pass membrane protein</topology>
    </subcellularLocation>
</comment>
<keyword evidence="9" id="KW-0407">Ion channel</keyword>
<accession>A0A2N9GRF3</accession>
<keyword evidence="8" id="KW-1071">Ligand-gated ion channel</keyword>
<evidence type="ECO:0000256" key="2">
    <source>
        <dbReference type="ARBA" id="ARBA00010486"/>
    </source>
</evidence>
<proteinExistence type="inferred from homology"/>
<evidence type="ECO:0000256" key="4">
    <source>
        <dbReference type="ARBA" id="ARBA00022692"/>
    </source>
</evidence>
<sequence>MITHLNKQRYLQSATLRLEEWRIRRTDTEQWMHHRQLPPELKQSIRQYDQYRWLATRGVDEEALLNGLPTDLRREIKRHLCLSLVRNVPLFNQMDETMLDAICDRLKPALCTKDMFLMVAAQEFFNECRIGSGDFCGEELLTWALDPHPHIVIPTSTRTVKAMTEVEAFALVVDDLKFVASQFRKLHSKQLRHTFRFYSHQWRTWAACFIQAAWRRHTKLKEMAENGARERGRPPRDSFWMKYAETLLERSRSRRLVVNNSAESTSNIVSPLKKPTEPDFD</sequence>
<dbReference type="EMBL" id="OIVN01002227">
    <property type="protein sequence ID" value="SPD01834.1"/>
    <property type="molecule type" value="Genomic_DNA"/>
</dbReference>
<keyword evidence="7" id="KW-0472">Membrane</keyword>
<dbReference type="InterPro" id="IPR018490">
    <property type="entry name" value="cNMP-bd_dom_sf"/>
</dbReference>
<keyword evidence="6" id="KW-0406">Ion transport</keyword>
<keyword evidence="4" id="KW-0812">Transmembrane</keyword>
<dbReference type="FunFam" id="1.10.287.630:FF:000003">
    <property type="entry name" value="Cyclic nucleotide-gated ion channel 1"/>
    <property type="match status" value="1"/>
</dbReference>
<evidence type="ECO:0000256" key="1">
    <source>
        <dbReference type="ARBA" id="ARBA00004127"/>
    </source>
</evidence>
<reference evidence="11" key="1">
    <citation type="submission" date="2018-02" db="EMBL/GenBank/DDBJ databases">
        <authorList>
            <person name="Cohen D.B."/>
            <person name="Kent A.D."/>
        </authorList>
    </citation>
    <scope>NUCLEOTIDE SEQUENCE</scope>
</reference>
<protein>
    <recommendedName>
        <fullName evidence="12">Cyclic nucleotide-binding domain-containing protein</fullName>
    </recommendedName>
</protein>
<evidence type="ECO:0000256" key="8">
    <source>
        <dbReference type="ARBA" id="ARBA00023286"/>
    </source>
</evidence>
<dbReference type="GO" id="GO:0012505">
    <property type="term" value="C:endomembrane system"/>
    <property type="evidence" value="ECO:0007669"/>
    <property type="project" value="UniProtKB-SubCell"/>
</dbReference>
<evidence type="ECO:0000256" key="3">
    <source>
        <dbReference type="ARBA" id="ARBA00022448"/>
    </source>
</evidence>
<dbReference type="GO" id="GO:0034220">
    <property type="term" value="P:monoatomic ion transmembrane transport"/>
    <property type="evidence" value="ECO:0007669"/>
    <property type="project" value="UniProtKB-KW"/>
</dbReference>
<comment type="similarity">
    <text evidence="2">Belongs to the cyclic nucleotide-gated cation channel (TC 1.A.1.5) family.</text>
</comment>
<organism evidence="11">
    <name type="scientific">Fagus sylvatica</name>
    <name type="common">Beechnut</name>
    <dbReference type="NCBI Taxonomy" id="28930"/>
    <lineage>
        <taxon>Eukaryota</taxon>
        <taxon>Viridiplantae</taxon>
        <taxon>Streptophyta</taxon>
        <taxon>Embryophyta</taxon>
        <taxon>Tracheophyta</taxon>
        <taxon>Spermatophyta</taxon>
        <taxon>Magnoliopsida</taxon>
        <taxon>eudicotyledons</taxon>
        <taxon>Gunneridae</taxon>
        <taxon>Pentapetalae</taxon>
        <taxon>rosids</taxon>
        <taxon>fabids</taxon>
        <taxon>Fagales</taxon>
        <taxon>Fagaceae</taxon>
        <taxon>Fagus</taxon>
    </lineage>
</organism>
<dbReference type="PANTHER" id="PTHR45651">
    <property type="entry name" value="CYCLIC NUCLEOTIDE-GATED ION CHANNEL 15-RELATED-RELATED"/>
    <property type="match status" value="1"/>
</dbReference>
<dbReference type="PANTHER" id="PTHR45651:SF12">
    <property type="entry name" value="CYCLIC NUCLEOTIDE-GATED ION CHANNEL 15-RELATED"/>
    <property type="match status" value="1"/>
</dbReference>
<evidence type="ECO:0000256" key="10">
    <source>
        <dbReference type="SAM" id="MobiDB-lite"/>
    </source>
</evidence>
<evidence type="ECO:0000256" key="5">
    <source>
        <dbReference type="ARBA" id="ARBA00022989"/>
    </source>
</evidence>
<dbReference type="Gene3D" id="2.60.120.10">
    <property type="entry name" value="Jelly Rolls"/>
    <property type="match status" value="1"/>
</dbReference>
<dbReference type="SUPFAM" id="SSF51206">
    <property type="entry name" value="cAMP-binding domain-like"/>
    <property type="match status" value="1"/>
</dbReference>
<keyword evidence="3" id="KW-0813">Transport</keyword>
<evidence type="ECO:0000256" key="7">
    <source>
        <dbReference type="ARBA" id="ARBA00023136"/>
    </source>
</evidence>
<dbReference type="Gene3D" id="1.10.287.630">
    <property type="entry name" value="Helix hairpin bin"/>
    <property type="match status" value="1"/>
</dbReference>
<evidence type="ECO:0000256" key="9">
    <source>
        <dbReference type="ARBA" id="ARBA00023303"/>
    </source>
</evidence>
<name>A0A2N9GRF3_FAGSY</name>
<feature type="region of interest" description="Disordered" evidence="10">
    <location>
        <begin position="262"/>
        <end position="281"/>
    </location>
</feature>
<gene>
    <name evidence="11" type="ORF">FSB_LOCUS29716</name>
</gene>
<evidence type="ECO:0000313" key="11">
    <source>
        <dbReference type="EMBL" id="SPD01834.1"/>
    </source>
</evidence>
<dbReference type="InterPro" id="IPR014710">
    <property type="entry name" value="RmlC-like_jellyroll"/>
</dbReference>
<keyword evidence="5" id="KW-1133">Transmembrane helix</keyword>
<evidence type="ECO:0000256" key="6">
    <source>
        <dbReference type="ARBA" id="ARBA00023065"/>
    </source>
</evidence>